<keyword evidence="6 9" id="KW-0812">Transmembrane</keyword>
<evidence type="ECO:0000256" key="9">
    <source>
        <dbReference type="HAMAP-Rule" id="MF_00024"/>
    </source>
</evidence>
<evidence type="ECO:0000256" key="4">
    <source>
        <dbReference type="ARBA" id="ARBA00022475"/>
    </source>
</evidence>
<accession>A0A9D1FT28</accession>
<dbReference type="Proteomes" id="UP000824141">
    <property type="component" value="Unassembled WGS sequence"/>
</dbReference>
<evidence type="ECO:0000313" key="10">
    <source>
        <dbReference type="EMBL" id="HIS78750.1"/>
    </source>
</evidence>
<sequence length="335" mass="36427">MIPFAALIAFVLDMFLGDPEGFPHPVVFLGKMITRLETYLRSRFAATPEGERAAGRVLAVCLPVGTFLVTGFACWLFSAIHPLLGLALHAFWGWQALAMRCLAQESANVYRCLKAGDLEAARKAVARIVGRDTASLSAQGVTRAAVETVAENASDGVIAPLFYFLIGGAPLALTYKAINTMDSMVGYKNDRYLYFGRAAAKLDDAANYLPARIAALLWILAAPLAGGSMRGAWRIWRRDRRNHASPNSAQTESACAGSLGVQLAGPASYFGQLVDKPTIGDATREIEPEDILRANRNMVWASVLGLVIGLAVRFFLWLMVMIPVWFAAIFSHIFL</sequence>
<comment type="caution">
    <text evidence="9">Lacks conserved residue(s) required for the propagation of feature annotation.</text>
</comment>
<evidence type="ECO:0000256" key="3">
    <source>
        <dbReference type="ARBA" id="ARBA00006263"/>
    </source>
</evidence>
<evidence type="ECO:0000256" key="8">
    <source>
        <dbReference type="ARBA" id="ARBA00023136"/>
    </source>
</evidence>
<evidence type="ECO:0000313" key="11">
    <source>
        <dbReference type="Proteomes" id="UP000824141"/>
    </source>
</evidence>
<dbReference type="GO" id="GO:0005886">
    <property type="term" value="C:plasma membrane"/>
    <property type="evidence" value="ECO:0007669"/>
    <property type="project" value="UniProtKB-SubCell"/>
</dbReference>
<dbReference type="Pfam" id="PF03186">
    <property type="entry name" value="CobD_Cbib"/>
    <property type="match status" value="1"/>
</dbReference>
<proteinExistence type="inferred from homology"/>
<protein>
    <recommendedName>
        <fullName evidence="9">Cobalamin biosynthesis protein CobD</fullName>
    </recommendedName>
</protein>
<keyword evidence="5 9" id="KW-0169">Cobalamin biosynthesis</keyword>
<dbReference type="InterPro" id="IPR004485">
    <property type="entry name" value="Cobalamin_biosynth_CobD/CbiB"/>
</dbReference>
<comment type="pathway">
    <text evidence="2 9">Cofactor biosynthesis; adenosylcobalamin biosynthesis.</text>
</comment>
<dbReference type="EMBL" id="DVJM01000105">
    <property type="protein sequence ID" value="HIS78750.1"/>
    <property type="molecule type" value="Genomic_DNA"/>
</dbReference>
<comment type="function">
    <text evidence="9">Converts cobyric acid to cobinamide by the addition of aminopropanol on the F carboxylic group.</text>
</comment>
<dbReference type="PANTHER" id="PTHR34308:SF1">
    <property type="entry name" value="COBALAMIN BIOSYNTHESIS PROTEIN CBIB"/>
    <property type="match status" value="1"/>
</dbReference>
<name>A0A9D1FT28_9FIRM</name>
<feature type="transmembrane region" description="Helical" evidence="9">
    <location>
        <begin position="303"/>
        <end position="334"/>
    </location>
</feature>
<dbReference type="GO" id="GO:0015420">
    <property type="term" value="F:ABC-type vitamin B12 transporter activity"/>
    <property type="evidence" value="ECO:0007669"/>
    <property type="project" value="UniProtKB-UniRule"/>
</dbReference>
<evidence type="ECO:0000256" key="7">
    <source>
        <dbReference type="ARBA" id="ARBA00022989"/>
    </source>
</evidence>
<reference evidence="10" key="2">
    <citation type="journal article" date="2021" name="PeerJ">
        <title>Extensive microbial diversity within the chicken gut microbiome revealed by metagenomics and culture.</title>
        <authorList>
            <person name="Gilroy R."/>
            <person name="Ravi A."/>
            <person name="Getino M."/>
            <person name="Pursley I."/>
            <person name="Horton D.L."/>
            <person name="Alikhan N.F."/>
            <person name="Baker D."/>
            <person name="Gharbi K."/>
            <person name="Hall N."/>
            <person name="Watson M."/>
            <person name="Adriaenssens E.M."/>
            <person name="Foster-Nyarko E."/>
            <person name="Jarju S."/>
            <person name="Secka A."/>
            <person name="Antonio M."/>
            <person name="Oren A."/>
            <person name="Chaudhuri R.R."/>
            <person name="La Ragione R."/>
            <person name="Hildebrand F."/>
            <person name="Pallen M.J."/>
        </authorList>
    </citation>
    <scope>NUCLEOTIDE SEQUENCE</scope>
    <source>
        <strain evidence="10">6086</strain>
    </source>
</reference>
<keyword evidence="4 9" id="KW-1003">Cell membrane</keyword>
<feature type="transmembrane region" description="Helical" evidence="9">
    <location>
        <begin position="161"/>
        <end position="178"/>
    </location>
</feature>
<dbReference type="GO" id="GO:0048472">
    <property type="term" value="F:threonine-phosphate decarboxylase activity"/>
    <property type="evidence" value="ECO:0007669"/>
    <property type="project" value="InterPro"/>
</dbReference>
<organism evidence="10 11">
    <name type="scientific">Candidatus Caccousia stercoris</name>
    <dbReference type="NCBI Taxonomy" id="2840723"/>
    <lineage>
        <taxon>Bacteria</taxon>
        <taxon>Bacillati</taxon>
        <taxon>Bacillota</taxon>
        <taxon>Clostridia</taxon>
        <taxon>Eubacteriales</taxon>
        <taxon>Oscillospiraceae</taxon>
        <taxon>Oscillospiraceae incertae sedis</taxon>
        <taxon>Candidatus Caccousia</taxon>
    </lineage>
</organism>
<dbReference type="GO" id="GO:0009236">
    <property type="term" value="P:cobalamin biosynthetic process"/>
    <property type="evidence" value="ECO:0007669"/>
    <property type="project" value="UniProtKB-UniRule"/>
</dbReference>
<keyword evidence="7 9" id="KW-1133">Transmembrane helix</keyword>
<evidence type="ECO:0000256" key="5">
    <source>
        <dbReference type="ARBA" id="ARBA00022573"/>
    </source>
</evidence>
<dbReference type="AlphaFoldDB" id="A0A9D1FT28"/>
<feature type="transmembrane region" description="Helical" evidence="9">
    <location>
        <begin position="213"/>
        <end position="233"/>
    </location>
</feature>
<dbReference type="PANTHER" id="PTHR34308">
    <property type="entry name" value="COBALAMIN BIOSYNTHESIS PROTEIN CBIB"/>
    <property type="match status" value="1"/>
</dbReference>
<dbReference type="NCBIfam" id="TIGR00380">
    <property type="entry name" value="cobal_cbiB"/>
    <property type="match status" value="1"/>
</dbReference>
<gene>
    <name evidence="9 10" type="primary">cobD</name>
    <name evidence="10" type="ORF">IAD03_05205</name>
</gene>
<evidence type="ECO:0000256" key="1">
    <source>
        <dbReference type="ARBA" id="ARBA00004651"/>
    </source>
</evidence>
<evidence type="ECO:0000256" key="6">
    <source>
        <dbReference type="ARBA" id="ARBA00022692"/>
    </source>
</evidence>
<reference evidence="10" key="1">
    <citation type="submission" date="2020-10" db="EMBL/GenBank/DDBJ databases">
        <authorList>
            <person name="Gilroy R."/>
        </authorList>
    </citation>
    <scope>NUCLEOTIDE SEQUENCE</scope>
    <source>
        <strain evidence="10">6086</strain>
    </source>
</reference>
<comment type="subcellular location">
    <subcellularLocation>
        <location evidence="1 9">Cell membrane</location>
        <topology evidence="1 9">Multi-pass membrane protein</topology>
    </subcellularLocation>
</comment>
<feature type="transmembrane region" description="Helical" evidence="9">
    <location>
        <begin position="67"/>
        <end position="92"/>
    </location>
</feature>
<keyword evidence="8 9" id="KW-0472">Membrane</keyword>
<comment type="similarity">
    <text evidence="3 9">Belongs to the CobD/CbiB family.</text>
</comment>
<evidence type="ECO:0000256" key="2">
    <source>
        <dbReference type="ARBA" id="ARBA00004953"/>
    </source>
</evidence>
<dbReference type="HAMAP" id="MF_00024">
    <property type="entry name" value="CobD_CbiB"/>
    <property type="match status" value="1"/>
</dbReference>
<comment type="caution">
    <text evidence="10">The sequence shown here is derived from an EMBL/GenBank/DDBJ whole genome shotgun (WGS) entry which is preliminary data.</text>
</comment>